<gene>
    <name evidence="7" type="ORF">D7D52_28610</name>
</gene>
<name>A0A386ZIA9_9NOCA</name>
<protein>
    <submittedName>
        <fullName evidence="7">ABC transporter substrate-binding protein</fullName>
    </submittedName>
</protein>
<comment type="subcellular location">
    <subcellularLocation>
        <location evidence="1">Cell envelope</location>
    </subcellularLocation>
</comment>
<dbReference type="EMBL" id="CP032568">
    <property type="protein sequence ID" value="AYF77120.1"/>
    <property type="molecule type" value="Genomic_DNA"/>
</dbReference>
<dbReference type="InterPro" id="IPR002491">
    <property type="entry name" value="ABC_transptr_periplasmic_BD"/>
</dbReference>
<dbReference type="PROSITE" id="PS50983">
    <property type="entry name" value="FE_B12_PBP"/>
    <property type="match status" value="1"/>
</dbReference>
<dbReference type="AlphaFoldDB" id="A0A386ZIA9"/>
<feature type="chain" id="PRO_5039662022" evidence="5">
    <location>
        <begin position="29"/>
        <end position="324"/>
    </location>
</feature>
<dbReference type="Pfam" id="PF01497">
    <property type="entry name" value="Peripla_BP_2"/>
    <property type="match status" value="1"/>
</dbReference>
<dbReference type="PANTHER" id="PTHR30532">
    <property type="entry name" value="IRON III DICITRATE-BINDING PERIPLASMIC PROTEIN"/>
    <property type="match status" value="1"/>
</dbReference>
<keyword evidence="4 5" id="KW-0732">Signal</keyword>
<dbReference type="KEGG" id="nyu:D7D52_28610"/>
<proteinExistence type="inferred from homology"/>
<evidence type="ECO:0000256" key="4">
    <source>
        <dbReference type="ARBA" id="ARBA00022729"/>
    </source>
</evidence>
<organism evidence="7 8">
    <name type="scientific">Nocardia yunnanensis</name>
    <dbReference type="NCBI Taxonomy" id="2382165"/>
    <lineage>
        <taxon>Bacteria</taxon>
        <taxon>Bacillati</taxon>
        <taxon>Actinomycetota</taxon>
        <taxon>Actinomycetes</taxon>
        <taxon>Mycobacteriales</taxon>
        <taxon>Nocardiaceae</taxon>
        <taxon>Nocardia</taxon>
    </lineage>
</organism>
<dbReference type="GO" id="GO:0030288">
    <property type="term" value="C:outer membrane-bounded periplasmic space"/>
    <property type="evidence" value="ECO:0007669"/>
    <property type="project" value="TreeGrafter"/>
</dbReference>
<dbReference type="InterPro" id="IPR051313">
    <property type="entry name" value="Bact_iron-sidero_bind"/>
</dbReference>
<dbReference type="RefSeq" id="WP_120741299.1">
    <property type="nucleotide sequence ID" value="NZ_CP032568.1"/>
</dbReference>
<evidence type="ECO:0000256" key="5">
    <source>
        <dbReference type="SAM" id="SignalP"/>
    </source>
</evidence>
<dbReference type="SUPFAM" id="SSF53807">
    <property type="entry name" value="Helical backbone' metal receptor"/>
    <property type="match status" value="1"/>
</dbReference>
<feature type="signal peptide" evidence="5">
    <location>
        <begin position="1"/>
        <end position="28"/>
    </location>
</feature>
<keyword evidence="3" id="KW-0813">Transport</keyword>
<evidence type="ECO:0000256" key="1">
    <source>
        <dbReference type="ARBA" id="ARBA00004196"/>
    </source>
</evidence>
<evidence type="ECO:0000256" key="3">
    <source>
        <dbReference type="ARBA" id="ARBA00022448"/>
    </source>
</evidence>
<dbReference type="Gene3D" id="3.40.50.1980">
    <property type="entry name" value="Nitrogenase molybdenum iron protein domain"/>
    <property type="match status" value="2"/>
</dbReference>
<dbReference type="Proteomes" id="UP000267164">
    <property type="component" value="Chromosome"/>
</dbReference>
<dbReference type="GO" id="GO:1901678">
    <property type="term" value="P:iron coordination entity transport"/>
    <property type="evidence" value="ECO:0007669"/>
    <property type="project" value="UniProtKB-ARBA"/>
</dbReference>
<dbReference type="OrthoDB" id="1846031at2"/>
<feature type="domain" description="Fe/B12 periplasmic-binding" evidence="6">
    <location>
        <begin position="58"/>
        <end position="322"/>
    </location>
</feature>
<keyword evidence="8" id="KW-1185">Reference proteome</keyword>
<sequence>MTTGRLRARVRRAGFAALAAGLVCAATACGSGNDDTGAGSTTVTHVMGETRIDGVPKRVVTLGPQWLDAALALGVTPVGYVVPGMTAASSVPWEPKLPDSAKQLTMTGDYTEQIAALEPDLILGPSFMLDKNTYEKFSKLAPTIDSLSNAQIDPWQDQVTTLGKVLHKQDEAAKVVADVNGEIDAVAAKHPGLHGKTFLTCMLTGPAQLMVLADPKDGSAALFERLGLTMPDKIVAEAPAGGRLALSPERSSDLTADLLVCGAMPALEAKFKELPGYGELPSVRHNGIAFVDVVAINAINQPTALSVPYVLEKLEPTFANVAGS</sequence>
<accession>A0A386ZIA9</accession>
<reference evidence="7 8" key="1">
    <citation type="submission" date="2018-09" db="EMBL/GenBank/DDBJ databases">
        <title>Nocardia yunnanensis sp. nov., an actinomycete isolated from a soil sample.</title>
        <authorList>
            <person name="Zhang J."/>
        </authorList>
    </citation>
    <scope>NUCLEOTIDE SEQUENCE [LARGE SCALE GENOMIC DNA]</scope>
    <source>
        <strain evidence="7 8">CFHS0054</strain>
    </source>
</reference>
<evidence type="ECO:0000259" key="6">
    <source>
        <dbReference type="PROSITE" id="PS50983"/>
    </source>
</evidence>
<evidence type="ECO:0000256" key="2">
    <source>
        <dbReference type="ARBA" id="ARBA00008814"/>
    </source>
</evidence>
<comment type="similarity">
    <text evidence="2">Belongs to the bacterial solute-binding protein 8 family.</text>
</comment>
<evidence type="ECO:0000313" key="7">
    <source>
        <dbReference type="EMBL" id="AYF77120.1"/>
    </source>
</evidence>
<dbReference type="PANTHER" id="PTHR30532:SF24">
    <property type="entry name" value="FERRIC ENTEROBACTIN-BINDING PERIPLASMIC PROTEIN FEPB"/>
    <property type="match status" value="1"/>
</dbReference>
<dbReference type="PROSITE" id="PS51257">
    <property type="entry name" value="PROKAR_LIPOPROTEIN"/>
    <property type="match status" value="1"/>
</dbReference>
<evidence type="ECO:0000313" key="8">
    <source>
        <dbReference type="Proteomes" id="UP000267164"/>
    </source>
</evidence>